<dbReference type="Proteomes" id="UP000321408">
    <property type="component" value="Chromosome"/>
</dbReference>
<evidence type="ECO:0000313" key="1">
    <source>
        <dbReference type="EMBL" id="QEE16968.1"/>
    </source>
</evidence>
<reference evidence="1 2" key="1">
    <citation type="journal article" date="2020" name="Nature">
        <title>Isolation of an archaeon at the prokaryote-eukaryote interface.</title>
        <authorList>
            <person name="Imachi H."/>
            <person name="Nobu M.K."/>
            <person name="Nakahara N."/>
            <person name="Morono Y."/>
            <person name="Ogawara M."/>
            <person name="Takaki Y."/>
            <person name="Takano Y."/>
            <person name="Uematsu K."/>
            <person name="Ikuta T."/>
            <person name="Ito M."/>
            <person name="Matsui Y."/>
            <person name="Miyazaki M."/>
            <person name="Murata K."/>
            <person name="Saito Y."/>
            <person name="Sakai S."/>
            <person name="Song C."/>
            <person name="Tasumi E."/>
            <person name="Yamanaka Y."/>
            <person name="Yamaguchi T."/>
            <person name="Kamagata Y."/>
            <person name="Tamaki H."/>
            <person name="Takai K."/>
        </authorList>
    </citation>
    <scope>NUCLEOTIDE SEQUENCE [LARGE SCALE GENOMIC DNA]</scope>
    <source>
        <strain evidence="1 2">MK-D1</strain>
    </source>
</reference>
<sequence length="273" mass="32050">MKITLERYIQKKCPQCNKEYKKQDTMCPTCSVWLELFVDIQEFKQDLEIYLEGLSDNQNNLMQINLLDMIFPKELTTYIEKSSIKFLSNSIKENLTTIKNESRNFLKYATTKKNRQTVEYNINSITKYIDNKIAALTNNDMIHDDLMTKTNPFIQKLENYNTLYNKWRAVPKELLNEAKNISLAEQMEKTIQELDNMNADVVNGYSIIKKELKKKFIPIQSKVNEASVHIKRDLNELSTILSTIQNLKNILHKDDVLVTSDEFKIFEISELIK</sequence>
<organism evidence="1 2">
    <name type="scientific">Promethearchaeum syntrophicum</name>
    <dbReference type="NCBI Taxonomy" id="2594042"/>
    <lineage>
        <taxon>Archaea</taxon>
        <taxon>Promethearchaeati</taxon>
        <taxon>Promethearchaeota</taxon>
        <taxon>Promethearchaeia</taxon>
        <taxon>Promethearchaeales</taxon>
        <taxon>Promethearchaeaceae</taxon>
        <taxon>Promethearchaeum</taxon>
    </lineage>
</organism>
<dbReference type="RefSeq" id="WP_147663891.1">
    <property type="nucleotide sequence ID" value="NZ_CP042905.2"/>
</dbReference>
<dbReference type="EMBL" id="CP042905">
    <property type="protein sequence ID" value="QEE16968.1"/>
    <property type="molecule type" value="Genomic_DNA"/>
</dbReference>
<evidence type="ECO:0000313" key="2">
    <source>
        <dbReference type="Proteomes" id="UP000321408"/>
    </source>
</evidence>
<dbReference type="GeneID" id="41330778"/>
<keyword evidence="2" id="KW-1185">Reference proteome</keyword>
<dbReference type="AlphaFoldDB" id="A0A5B9DCN2"/>
<reference evidence="1 2" key="2">
    <citation type="journal article" date="2024" name="Int. J. Syst. Evol. Microbiol.">
        <title>Promethearchaeum syntrophicum gen. nov., sp. nov., an anaerobic, obligately syntrophic archaeon, the first isolate of the lineage 'Asgard' archaea, and proposal of the new archaeal phylum Promethearchaeota phyl. nov. and kingdom Promethearchaeati regn. nov.</title>
        <authorList>
            <person name="Imachi H."/>
            <person name="Nobu M.K."/>
            <person name="Kato S."/>
            <person name="Takaki Y."/>
            <person name="Miyazaki M."/>
            <person name="Miyata M."/>
            <person name="Ogawara M."/>
            <person name="Saito Y."/>
            <person name="Sakai S."/>
            <person name="Tahara Y.O."/>
            <person name="Takano Y."/>
            <person name="Tasumi E."/>
            <person name="Uematsu K."/>
            <person name="Yoshimura T."/>
            <person name="Itoh T."/>
            <person name="Ohkuma M."/>
            <person name="Takai K."/>
        </authorList>
    </citation>
    <scope>NUCLEOTIDE SEQUENCE [LARGE SCALE GENOMIC DNA]</scope>
    <source>
        <strain evidence="1 2">MK-D1</strain>
    </source>
</reference>
<name>A0A5B9DCN2_9ARCH</name>
<proteinExistence type="predicted"/>
<accession>A0A5B9DCN2</accession>
<protein>
    <submittedName>
        <fullName evidence="1">Uncharacterized protein</fullName>
    </submittedName>
</protein>
<gene>
    <name evidence="1" type="ORF">DSAG12_02799</name>
</gene>
<dbReference type="KEGG" id="psyt:DSAG12_02799"/>